<dbReference type="Proteomes" id="UP001221898">
    <property type="component" value="Unassembled WGS sequence"/>
</dbReference>
<protein>
    <submittedName>
        <fullName evidence="2">Uncharacterized protein</fullName>
    </submittedName>
</protein>
<name>A0AAD7S0M9_9TELE</name>
<evidence type="ECO:0000256" key="1">
    <source>
        <dbReference type="SAM" id="MobiDB-lite"/>
    </source>
</evidence>
<organism evidence="2 3">
    <name type="scientific">Aldrovandia affinis</name>
    <dbReference type="NCBI Taxonomy" id="143900"/>
    <lineage>
        <taxon>Eukaryota</taxon>
        <taxon>Metazoa</taxon>
        <taxon>Chordata</taxon>
        <taxon>Craniata</taxon>
        <taxon>Vertebrata</taxon>
        <taxon>Euteleostomi</taxon>
        <taxon>Actinopterygii</taxon>
        <taxon>Neopterygii</taxon>
        <taxon>Teleostei</taxon>
        <taxon>Notacanthiformes</taxon>
        <taxon>Halosauridae</taxon>
        <taxon>Aldrovandia</taxon>
    </lineage>
</organism>
<feature type="region of interest" description="Disordered" evidence="1">
    <location>
        <begin position="30"/>
        <end position="97"/>
    </location>
</feature>
<proteinExistence type="predicted"/>
<dbReference type="AlphaFoldDB" id="A0AAD7S0M9"/>
<gene>
    <name evidence="2" type="ORF">AAFF_G00057760</name>
</gene>
<reference evidence="2" key="1">
    <citation type="journal article" date="2023" name="Science">
        <title>Genome structures resolve the early diversification of teleost fishes.</title>
        <authorList>
            <person name="Parey E."/>
            <person name="Louis A."/>
            <person name="Montfort J."/>
            <person name="Bouchez O."/>
            <person name="Roques C."/>
            <person name="Iampietro C."/>
            <person name="Lluch J."/>
            <person name="Castinel A."/>
            <person name="Donnadieu C."/>
            <person name="Desvignes T."/>
            <person name="Floi Bucao C."/>
            <person name="Jouanno E."/>
            <person name="Wen M."/>
            <person name="Mejri S."/>
            <person name="Dirks R."/>
            <person name="Jansen H."/>
            <person name="Henkel C."/>
            <person name="Chen W.J."/>
            <person name="Zahm M."/>
            <person name="Cabau C."/>
            <person name="Klopp C."/>
            <person name="Thompson A.W."/>
            <person name="Robinson-Rechavi M."/>
            <person name="Braasch I."/>
            <person name="Lecointre G."/>
            <person name="Bobe J."/>
            <person name="Postlethwait J.H."/>
            <person name="Berthelot C."/>
            <person name="Roest Crollius H."/>
            <person name="Guiguen Y."/>
        </authorList>
    </citation>
    <scope>NUCLEOTIDE SEQUENCE</scope>
    <source>
        <strain evidence="2">NC1722</strain>
    </source>
</reference>
<sequence length="97" mass="10415">MNPTAKLEEEEGWAPPMRTRDLTSDALRLPVSSAFTAPAPPPPSVGPAGSAPWDPTVAKPSGPQGLRGWGLQHKRILPPYGAAPPNIRLHSSRYTRE</sequence>
<accession>A0AAD7S0M9</accession>
<evidence type="ECO:0000313" key="3">
    <source>
        <dbReference type="Proteomes" id="UP001221898"/>
    </source>
</evidence>
<keyword evidence="3" id="KW-1185">Reference proteome</keyword>
<comment type="caution">
    <text evidence="2">The sequence shown here is derived from an EMBL/GenBank/DDBJ whole genome shotgun (WGS) entry which is preliminary data.</text>
</comment>
<feature type="region of interest" description="Disordered" evidence="1">
    <location>
        <begin position="1"/>
        <end position="20"/>
    </location>
</feature>
<evidence type="ECO:0000313" key="2">
    <source>
        <dbReference type="EMBL" id="KAJ8393723.1"/>
    </source>
</evidence>
<dbReference type="EMBL" id="JAINUG010000134">
    <property type="protein sequence ID" value="KAJ8393723.1"/>
    <property type="molecule type" value="Genomic_DNA"/>
</dbReference>